<dbReference type="STRING" id="588898.BB347_07065"/>
<dbReference type="InterPro" id="IPR027417">
    <property type="entry name" value="P-loop_NTPase"/>
</dbReference>
<feature type="region of interest" description="Disordered" evidence="4">
    <location>
        <begin position="403"/>
        <end position="460"/>
    </location>
</feature>
<name>A0A1N7E6Z1_9EURY</name>
<feature type="compositionally biased region" description="Basic and acidic residues" evidence="4">
    <location>
        <begin position="403"/>
        <end position="437"/>
    </location>
</feature>
<gene>
    <name evidence="6" type="ORF">SAMN05421809_2501</name>
</gene>
<evidence type="ECO:0000256" key="2">
    <source>
        <dbReference type="ARBA" id="ARBA00049666"/>
    </source>
</evidence>
<dbReference type="GO" id="GO:0006302">
    <property type="term" value="P:double-strand break repair"/>
    <property type="evidence" value="ECO:0007669"/>
    <property type="project" value="InterPro"/>
</dbReference>
<keyword evidence="7" id="KW-1185">Reference proteome</keyword>
<evidence type="ECO:0000259" key="5">
    <source>
        <dbReference type="Pfam" id="PF13476"/>
    </source>
</evidence>
<dbReference type="GO" id="GO:0016887">
    <property type="term" value="F:ATP hydrolysis activity"/>
    <property type="evidence" value="ECO:0007669"/>
    <property type="project" value="InterPro"/>
</dbReference>
<organism evidence="6 7">
    <name type="scientific">Natronorubrum daqingense</name>
    <dbReference type="NCBI Taxonomy" id="588898"/>
    <lineage>
        <taxon>Archaea</taxon>
        <taxon>Methanobacteriati</taxon>
        <taxon>Methanobacteriota</taxon>
        <taxon>Stenosarchaea group</taxon>
        <taxon>Halobacteria</taxon>
        <taxon>Halobacteriales</taxon>
        <taxon>Natrialbaceae</taxon>
        <taxon>Natronorubrum</taxon>
    </lineage>
</organism>
<sequence length="676" mass="77474">MMATIRQQSPVDTIFYSDRQRTRVSPPESVTSSITVSAERIGGIDSTEVTLEPGVNVLTGRNATNRTSFLQSIMAAIGSDRPSLKGDAESGHVELALDGETYTRTLERHDGAVRFDGDPYLEDAELADLFAFLLESNEARQTVRRGDDLRELIMRPIDTDEIEAEISRLESRKREIDDRLADLDDLESERPALETRRQAIEDDIEAKTERLEELESELESFDLDIDASREQRADIEETVADLQDAQSTLDSIEYELETERESKAELEAEREEIDDQLEAVDDDLDSPEHLEGRVQELRNRKRALDTTLNELQSVIRFNEDRLEEDGLDLEIEPNGDTGAGSDTDGDVTDQLLEESSDVVCWTCGSSVERERIETTVEKLRSLHQAKLGERNDLQSQIDELSTRQRELRERRDNHRELEDRRSAVEEELERRESRIDDLETQQAEQRDRVEELEEEAETLETADYGDVIETHRESTQLEMEIESLESEYDDVHSQIDEIETKLEERADFEAEREEIDDELTDLRTRVGRLEENAVDAFNEHMDSILSILEYGNIERIWIERRERSVREGRRKVTKTAFDLHVVRAADDGTTYEDRIDHLSESEREVTGLIFALAGFLVHEVHEAVPTVLLDSLEAIDSDRIADLVAYFEEYADCLVVALLHEDAQALPDSHTYVTEI</sequence>
<dbReference type="Gene3D" id="1.10.287.1490">
    <property type="match status" value="1"/>
</dbReference>
<evidence type="ECO:0000256" key="4">
    <source>
        <dbReference type="SAM" id="MobiDB-lite"/>
    </source>
</evidence>
<comment type="similarity">
    <text evidence="2">Belongs to the Sph1/Sph2 family.</text>
</comment>
<accession>A0A1N7E6Z1</accession>
<keyword evidence="1 3" id="KW-0175">Coiled coil</keyword>
<dbReference type="PANTHER" id="PTHR32114">
    <property type="entry name" value="ABC TRANSPORTER ABCH.3"/>
    <property type="match status" value="1"/>
</dbReference>
<protein>
    <recommendedName>
        <fullName evidence="5">Rad50/SbcC-type AAA domain-containing protein</fullName>
    </recommendedName>
</protein>
<dbReference type="Pfam" id="PF13476">
    <property type="entry name" value="AAA_23"/>
    <property type="match status" value="1"/>
</dbReference>
<feature type="domain" description="Rad50/SbcC-type AAA" evidence="5">
    <location>
        <begin position="39"/>
        <end position="257"/>
    </location>
</feature>
<dbReference type="SUPFAM" id="SSF52540">
    <property type="entry name" value="P-loop containing nucleoside triphosphate hydrolases"/>
    <property type="match status" value="1"/>
</dbReference>
<feature type="coiled-coil region" evidence="3">
    <location>
        <begin position="159"/>
        <end position="314"/>
    </location>
</feature>
<dbReference type="EMBL" id="FTNP01000003">
    <property type="protein sequence ID" value="SIR83847.1"/>
    <property type="molecule type" value="Genomic_DNA"/>
</dbReference>
<evidence type="ECO:0000313" key="6">
    <source>
        <dbReference type="EMBL" id="SIR83847.1"/>
    </source>
</evidence>
<feature type="compositionally biased region" description="Acidic residues" evidence="4">
    <location>
        <begin position="450"/>
        <end position="460"/>
    </location>
</feature>
<dbReference type="Proteomes" id="UP000185687">
    <property type="component" value="Unassembled WGS sequence"/>
</dbReference>
<evidence type="ECO:0000313" key="7">
    <source>
        <dbReference type="Proteomes" id="UP000185687"/>
    </source>
</evidence>
<feature type="region of interest" description="Disordered" evidence="4">
    <location>
        <begin position="325"/>
        <end position="346"/>
    </location>
</feature>
<dbReference type="NCBIfam" id="NF045487">
    <property type="entry name" value="ASRP"/>
    <property type="match status" value="1"/>
</dbReference>
<evidence type="ECO:0000256" key="3">
    <source>
        <dbReference type="SAM" id="Coils"/>
    </source>
</evidence>
<proteinExistence type="inferred from homology"/>
<reference evidence="6 7" key="1">
    <citation type="submission" date="2017-01" db="EMBL/GenBank/DDBJ databases">
        <authorList>
            <person name="Mah S.A."/>
            <person name="Swanson W.J."/>
            <person name="Moy G.W."/>
            <person name="Vacquier V.D."/>
        </authorList>
    </citation>
    <scope>NUCLEOTIDE SEQUENCE [LARGE SCALE GENOMIC DNA]</scope>
    <source>
        <strain evidence="6 7">CGMCC 1.8909</strain>
    </source>
</reference>
<dbReference type="PANTHER" id="PTHR32114:SF2">
    <property type="entry name" value="ABC TRANSPORTER ABCH.3"/>
    <property type="match status" value="1"/>
</dbReference>
<dbReference type="InterPro" id="IPR038729">
    <property type="entry name" value="Rad50/SbcC_AAA"/>
</dbReference>
<dbReference type="AlphaFoldDB" id="A0A1N7E6Z1"/>
<evidence type="ECO:0000256" key="1">
    <source>
        <dbReference type="ARBA" id="ARBA00023054"/>
    </source>
</evidence>
<dbReference type="Gene3D" id="3.40.50.300">
    <property type="entry name" value="P-loop containing nucleotide triphosphate hydrolases"/>
    <property type="match status" value="1"/>
</dbReference>